<feature type="transmembrane region" description="Helical" evidence="1">
    <location>
        <begin position="58"/>
        <end position="79"/>
    </location>
</feature>
<sequence>MSVQKILTRAGYVFAALAAFLAVATLVGSILVVCGAIAPPSTGLLDTVSWISDASRIALLGWLTAATSAVLGVAATLAATG</sequence>
<keyword evidence="1" id="KW-0812">Transmembrane</keyword>
<proteinExistence type="predicted"/>
<dbReference type="RefSeq" id="WP_280763383.1">
    <property type="nucleotide sequence ID" value="NZ_JARXVC010000018.1"/>
</dbReference>
<dbReference type="Proteomes" id="UP001160334">
    <property type="component" value="Unassembled WGS sequence"/>
</dbReference>
<feature type="transmembrane region" description="Helical" evidence="1">
    <location>
        <begin position="12"/>
        <end position="38"/>
    </location>
</feature>
<evidence type="ECO:0000313" key="2">
    <source>
        <dbReference type="EMBL" id="MDH6284146.1"/>
    </source>
</evidence>
<keyword evidence="1" id="KW-0472">Membrane</keyword>
<keyword evidence="1" id="KW-1133">Transmembrane helix</keyword>
<dbReference type="EMBL" id="JARXVC010000018">
    <property type="protein sequence ID" value="MDH6284146.1"/>
    <property type="molecule type" value="Genomic_DNA"/>
</dbReference>
<protein>
    <submittedName>
        <fullName evidence="2">Uncharacterized protein</fullName>
    </submittedName>
</protein>
<reference evidence="2 3" key="1">
    <citation type="submission" date="2023-04" db="EMBL/GenBank/DDBJ databases">
        <title>Forest soil microbial communities from Buena Vista Peninsula, Colon Province, Panama.</title>
        <authorList>
            <person name="Bouskill N."/>
        </authorList>
    </citation>
    <scope>NUCLEOTIDE SEQUENCE [LARGE SCALE GENOMIC DNA]</scope>
    <source>
        <strain evidence="2 3">CFH S0262</strain>
    </source>
</reference>
<evidence type="ECO:0000313" key="3">
    <source>
        <dbReference type="Proteomes" id="UP001160334"/>
    </source>
</evidence>
<comment type="caution">
    <text evidence="2">The sequence shown here is derived from an EMBL/GenBank/DDBJ whole genome shotgun (WGS) entry which is preliminary data.</text>
</comment>
<evidence type="ECO:0000256" key="1">
    <source>
        <dbReference type="SAM" id="Phobius"/>
    </source>
</evidence>
<name>A0ABT6MIJ3_9NOCA</name>
<accession>A0ABT6MIJ3</accession>
<keyword evidence="3" id="KW-1185">Reference proteome</keyword>
<gene>
    <name evidence="2" type="ORF">M2280_005398</name>
</gene>
<organism evidence="2 3">
    <name type="scientific">Prescottella agglutinans</name>
    <dbReference type="NCBI Taxonomy" id="1644129"/>
    <lineage>
        <taxon>Bacteria</taxon>
        <taxon>Bacillati</taxon>
        <taxon>Actinomycetota</taxon>
        <taxon>Actinomycetes</taxon>
        <taxon>Mycobacteriales</taxon>
        <taxon>Nocardiaceae</taxon>
        <taxon>Prescottella</taxon>
    </lineage>
</organism>